<comment type="caution">
    <text evidence="5">The sequence shown here is derived from an EMBL/GenBank/DDBJ whole genome shotgun (WGS) entry which is preliminary data.</text>
</comment>
<proteinExistence type="inferred from homology"/>
<dbReference type="SMART" id="SM00028">
    <property type="entry name" value="TPR"/>
    <property type="match status" value="4"/>
</dbReference>
<feature type="repeat" description="TPR" evidence="4">
    <location>
        <begin position="514"/>
        <end position="547"/>
    </location>
</feature>
<name>A0A2V2VNF8_TRYCR</name>
<dbReference type="VEuPathDB" id="TriTrypDB:BCY84_10682"/>
<dbReference type="VEuPathDB" id="TriTrypDB:TcCL_NonESM02899"/>
<dbReference type="GO" id="GO:0005737">
    <property type="term" value="C:cytoplasm"/>
    <property type="evidence" value="ECO:0007669"/>
    <property type="project" value="TreeGrafter"/>
</dbReference>
<protein>
    <submittedName>
        <fullName evidence="5">Uncharacterized protein</fullName>
    </submittedName>
</protein>
<dbReference type="Pfam" id="PF07719">
    <property type="entry name" value="TPR_2"/>
    <property type="match status" value="1"/>
</dbReference>
<dbReference type="Pfam" id="PF14559">
    <property type="entry name" value="TPR_19"/>
    <property type="match status" value="1"/>
</dbReference>
<dbReference type="Proteomes" id="UP000246121">
    <property type="component" value="Unassembled WGS sequence"/>
</dbReference>
<dbReference type="VEuPathDB" id="TriTrypDB:TcG_08099"/>
<dbReference type="Pfam" id="PF12895">
    <property type="entry name" value="ANAPC3"/>
    <property type="match status" value="1"/>
</dbReference>
<evidence type="ECO:0000256" key="4">
    <source>
        <dbReference type="PROSITE-ProRule" id="PRU00339"/>
    </source>
</evidence>
<evidence type="ECO:0000313" key="5">
    <source>
        <dbReference type="EMBL" id="PWU97871.1"/>
    </source>
</evidence>
<keyword evidence="1" id="KW-0677">Repeat</keyword>
<dbReference type="EMBL" id="PRFA01000014">
    <property type="protein sequence ID" value="PWU97871.1"/>
    <property type="molecule type" value="Genomic_DNA"/>
</dbReference>
<dbReference type="InterPro" id="IPR019734">
    <property type="entry name" value="TPR_rpt"/>
</dbReference>
<dbReference type="VEuPathDB" id="TriTrypDB:TcCLB.510491.10"/>
<evidence type="ECO:0000256" key="3">
    <source>
        <dbReference type="ARBA" id="ARBA00038210"/>
    </source>
</evidence>
<dbReference type="GO" id="GO:0051301">
    <property type="term" value="P:cell division"/>
    <property type="evidence" value="ECO:0007669"/>
    <property type="project" value="TreeGrafter"/>
</dbReference>
<dbReference type="PROSITE" id="PS50293">
    <property type="entry name" value="TPR_REGION"/>
    <property type="match status" value="1"/>
</dbReference>
<dbReference type="VEuPathDB" id="TriTrypDB:ECC02_000375"/>
<keyword evidence="2 4" id="KW-0802">TPR repeat</keyword>
<accession>A0A2V2VNF8</accession>
<sequence>MTYYRERRKTLTVQGLKDAVQESLAKYLYDNAIFCAERLYALAPTHESLHTVAHCYVTSGDAGTAYRILRAHYPYLLSATPSFTTTNSSTSGNGTGVGSNTAADAAARWDCQYLLGVTCGMTQRYMEGESFLEELERQQSSSEVLYWLGVCRRHLRRGYAEEAFAKSAVLDPLNFVAFENHMKMTRTPREEVRCIYTDAAPGAGAEDAVRRSSMSGMGIGGVGGAHRHVKREALRLYLSPFASVTFLQWTYRCKEARALLQHESFPERDSGWAFGALAMAYFHDGDVENSTVEFANMRRVAPWRLADPALVYYSTALWQRKELGTLGSLSQTLINEMPASPITLCVVANNYSLAKESKESLCMLNRAIQVDHDFAYAHTLRGYELLYLDLKSEAVDAFHEAILIDGGHYNAYAGLGELYFRSEDLQKARNYFQQAISINPLPTIMNRYAATYHRRDATRESLNEALRIYESAIRRHPTNLGARHQRAEVLIRLGRFHEAHDELLGMTKECPDEAMLYVTLAKCVHLMGLTGQAVQYYHTAMDLDPRRVGYIKSCLERLAMGKPDVAEANA</sequence>
<dbReference type="VEuPathDB" id="TriTrypDB:TcBrA4_0014560"/>
<evidence type="ECO:0000313" key="6">
    <source>
        <dbReference type="Proteomes" id="UP000246121"/>
    </source>
</evidence>
<dbReference type="PANTHER" id="PTHR12558:SF13">
    <property type="entry name" value="CELL DIVISION CYCLE PROTEIN 27 HOMOLOG"/>
    <property type="match status" value="1"/>
</dbReference>
<dbReference type="AlphaFoldDB" id="A0A2V2VNF8"/>
<gene>
    <name evidence="5" type="ORF">C4B63_14g250</name>
</gene>
<dbReference type="VEuPathDB" id="TriTrypDB:TcCLB.511633.50"/>
<dbReference type="VEuPathDB" id="TriTrypDB:TCDM_11206"/>
<organism evidence="5 6">
    <name type="scientific">Trypanosoma cruzi</name>
    <dbReference type="NCBI Taxonomy" id="5693"/>
    <lineage>
        <taxon>Eukaryota</taxon>
        <taxon>Discoba</taxon>
        <taxon>Euglenozoa</taxon>
        <taxon>Kinetoplastea</taxon>
        <taxon>Metakinetoplastina</taxon>
        <taxon>Trypanosomatida</taxon>
        <taxon>Trypanosomatidae</taxon>
        <taxon>Trypanosoma</taxon>
        <taxon>Schizotrypanum</taxon>
    </lineage>
</organism>
<dbReference type="GO" id="GO:0007091">
    <property type="term" value="P:metaphase/anaphase transition of mitotic cell cycle"/>
    <property type="evidence" value="ECO:0007669"/>
    <property type="project" value="TreeGrafter"/>
</dbReference>
<comment type="similarity">
    <text evidence="3">Belongs to the APC3/CDC27 family.</text>
</comment>
<dbReference type="PROSITE" id="PS50005">
    <property type="entry name" value="TPR"/>
    <property type="match status" value="2"/>
</dbReference>
<dbReference type="GO" id="GO:0005680">
    <property type="term" value="C:anaphase-promoting complex"/>
    <property type="evidence" value="ECO:0007669"/>
    <property type="project" value="TreeGrafter"/>
</dbReference>
<dbReference type="InterPro" id="IPR011990">
    <property type="entry name" value="TPR-like_helical_dom_sf"/>
</dbReference>
<dbReference type="VEuPathDB" id="TriTrypDB:Tc_MARK_3546"/>
<dbReference type="VEuPathDB" id="TriTrypDB:C3747_19g308"/>
<reference evidence="5 6" key="1">
    <citation type="journal article" date="2018" name="Microb. Genom.">
        <title>Expanding an expanded genome: long-read sequencing of Trypanosoma cruzi.</title>
        <authorList>
            <person name="Berna L."/>
            <person name="Rodriguez M."/>
            <person name="Chiribao M.L."/>
            <person name="Parodi-Talice A."/>
            <person name="Pita S."/>
            <person name="Rijo G."/>
            <person name="Alvarez-Valin F."/>
            <person name="Robello C."/>
        </authorList>
    </citation>
    <scope>NUCLEOTIDE SEQUENCE [LARGE SCALE GENOMIC DNA]</scope>
    <source>
        <strain evidence="5 6">Dm28c</strain>
    </source>
</reference>
<evidence type="ECO:0000256" key="2">
    <source>
        <dbReference type="ARBA" id="ARBA00022803"/>
    </source>
</evidence>
<dbReference type="GO" id="GO:0031145">
    <property type="term" value="P:anaphase-promoting complex-dependent catabolic process"/>
    <property type="evidence" value="ECO:0007669"/>
    <property type="project" value="TreeGrafter"/>
</dbReference>
<feature type="repeat" description="TPR" evidence="4">
    <location>
        <begin position="409"/>
        <end position="442"/>
    </location>
</feature>
<dbReference type="InterPro" id="IPR013105">
    <property type="entry name" value="TPR_2"/>
</dbReference>
<dbReference type="Gene3D" id="1.25.40.10">
    <property type="entry name" value="Tetratricopeptide repeat domain"/>
    <property type="match status" value="1"/>
</dbReference>
<evidence type="ECO:0000256" key="1">
    <source>
        <dbReference type="ARBA" id="ARBA00022737"/>
    </source>
</evidence>
<dbReference type="VEuPathDB" id="TriTrypDB:TCSYLVIO_004802"/>
<dbReference type="SUPFAM" id="SSF81901">
    <property type="entry name" value="HCP-like"/>
    <property type="match status" value="1"/>
</dbReference>
<dbReference type="VEuPathDB" id="TriTrypDB:C4B63_14g250"/>
<dbReference type="GO" id="GO:0016567">
    <property type="term" value="P:protein ubiquitination"/>
    <property type="evidence" value="ECO:0007669"/>
    <property type="project" value="TreeGrafter"/>
</dbReference>
<dbReference type="PANTHER" id="PTHR12558">
    <property type="entry name" value="CELL DIVISION CYCLE 16,23,27"/>
    <property type="match status" value="1"/>
</dbReference>